<evidence type="ECO:0000313" key="2">
    <source>
        <dbReference type="Proteomes" id="UP001160625"/>
    </source>
</evidence>
<dbReference type="EMBL" id="JARYGZ010000004">
    <property type="protein sequence ID" value="MDH7640796.1"/>
    <property type="molecule type" value="Genomic_DNA"/>
</dbReference>
<dbReference type="Proteomes" id="UP001160625">
    <property type="component" value="Unassembled WGS sequence"/>
</dbReference>
<organism evidence="1 2">
    <name type="scientific">Sphingomonas oryzagri</name>
    <dbReference type="NCBI Taxonomy" id="3042314"/>
    <lineage>
        <taxon>Bacteria</taxon>
        <taxon>Pseudomonadati</taxon>
        <taxon>Pseudomonadota</taxon>
        <taxon>Alphaproteobacteria</taxon>
        <taxon>Sphingomonadales</taxon>
        <taxon>Sphingomonadaceae</taxon>
        <taxon>Sphingomonas</taxon>
    </lineage>
</organism>
<evidence type="ECO:0000313" key="1">
    <source>
        <dbReference type="EMBL" id="MDH7640796.1"/>
    </source>
</evidence>
<gene>
    <name evidence="1" type="ORF">QGN17_18835</name>
</gene>
<comment type="caution">
    <text evidence="1">The sequence shown here is derived from an EMBL/GenBank/DDBJ whole genome shotgun (WGS) entry which is preliminary data.</text>
</comment>
<sequence length="145" mass="16198">MALQVFLDYRDKMLTIMEVAEKGLGHAVPTDSLSLDLARTRMARVLTAYHLFADRELFGPCAARDPSCRQRVQAVALECAVLAQDFRGFTRECALNPVIDRWASYRLDALAMMARIRKHLAAAEVEARYCVSTEKPAATSYRSAA</sequence>
<proteinExistence type="predicted"/>
<dbReference type="RefSeq" id="WP_281046149.1">
    <property type="nucleotide sequence ID" value="NZ_JARYGZ010000004.1"/>
</dbReference>
<protein>
    <submittedName>
        <fullName evidence="1">Uncharacterized protein</fullName>
    </submittedName>
</protein>
<name>A0ABT6N6R9_9SPHN</name>
<keyword evidence="2" id="KW-1185">Reference proteome</keyword>
<reference evidence="1" key="1">
    <citation type="submission" date="2023-04" db="EMBL/GenBank/DDBJ databases">
        <title>Sphingomonas sp. MAHUQ-71 isolated from rice field.</title>
        <authorList>
            <person name="Huq M.A."/>
        </authorList>
    </citation>
    <scope>NUCLEOTIDE SEQUENCE</scope>
    <source>
        <strain evidence="1">MAHUQ-71</strain>
    </source>
</reference>
<accession>A0ABT6N6R9</accession>